<evidence type="ECO:0000259" key="3">
    <source>
        <dbReference type="PROSITE" id="PS50835"/>
    </source>
</evidence>
<dbReference type="EMBL" id="MU826832">
    <property type="protein sequence ID" value="KAJ7373201.1"/>
    <property type="molecule type" value="Genomic_DNA"/>
</dbReference>
<keyword evidence="4" id="KW-0808">Transferase</keyword>
<evidence type="ECO:0000256" key="1">
    <source>
        <dbReference type="ARBA" id="ARBA00022729"/>
    </source>
</evidence>
<dbReference type="Pfam" id="PF07679">
    <property type="entry name" value="I-set"/>
    <property type="match status" value="1"/>
</dbReference>
<dbReference type="InterPro" id="IPR013783">
    <property type="entry name" value="Ig-like_fold"/>
</dbReference>
<proteinExistence type="predicted"/>
<dbReference type="OrthoDB" id="5989152at2759"/>
<dbReference type="PANTHER" id="PTHR45080">
    <property type="entry name" value="CONTACTIN 5"/>
    <property type="match status" value="1"/>
</dbReference>
<dbReference type="PROSITE" id="PS50835">
    <property type="entry name" value="IG_LIKE"/>
    <property type="match status" value="1"/>
</dbReference>
<dbReference type="GO" id="GO:0005886">
    <property type="term" value="C:plasma membrane"/>
    <property type="evidence" value="ECO:0007669"/>
    <property type="project" value="TreeGrafter"/>
</dbReference>
<dbReference type="InterPro" id="IPR003599">
    <property type="entry name" value="Ig_sub"/>
</dbReference>
<dbReference type="SMART" id="SM00409">
    <property type="entry name" value="IG"/>
    <property type="match status" value="2"/>
</dbReference>
<dbReference type="Proteomes" id="UP001163046">
    <property type="component" value="Unassembled WGS sequence"/>
</dbReference>
<dbReference type="PANTHER" id="PTHR45080:SF8">
    <property type="entry name" value="IG-LIKE DOMAIN-CONTAINING PROTEIN"/>
    <property type="match status" value="1"/>
</dbReference>
<evidence type="ECO:0000313" key="5">
    <source>
        <dbReference type="Proteomes" id="UP001163046"/>
    </source>
</evidence>
<dbReference type="GO" id="GO:0007156">
    <property type="term" value="P:homophilic cell adhesion via plasma membrane adhesion molecules"/>
    <property type="evidence" value="ECO:0007669"/>
    <property type="project" value="TreeGrafter"/>
</dbReference>
<dbReference type="InterPro" id="IPR007110">
    <property type="entry name" value="Ig-like_dom"/>
</dbReference>
<name>A0A9W9Z139_9CNID</name>
<evidence type="ECO:0000256" key="2">
    <source>
        <dbReference type="ARBA" id="ARBA00023157"/>
    </source>
</evidence>
<dbReference type="InterPro" id="IPR050958">
    <property type="entry name" value="Cell_Adh-Cytoskel_Orgn"/>
</dbReference>
<dbReference type="GO" id="GO:0043025">
    <property type="term" value="C:neuronal cell body"/>
    <property type="evidence" value="ECO:0007669"/>
    <property type="project" value="TreeGrafter"/>
</dbReference>
<dbReference type="GO" id="GO:0008046">
    <property type="term" value="F:axon guidance receptor activity"/>
    <property type="evidence" value="ECO:0007669"/>
    <property type="project" value="TreeGrafter"/>
</dbReference>
<reference evidence="4" key="1">
    <citation type="submission" date="2023-01" db="EMBL/GenBank/DDBJ databases">
        <title>Genome assembly of the deep-sea coral Lophelia pertusa.</title>
        <authorList>
            <person name="Herrera S."/>
            <person name="Cordes E."/>
        </authorList>
    </citation>
    <scope>NUCLEOTIDE SEQUENCE</scope>
    <source>
        <strain evidence="4">USNM1676648</strain>
        <tissue evidence="4">Polyp</tissue>
    </source>
</reference>
<dbReference type="SUPFAM" id="SSF48726">
    <property type="entry name" value="Immunoglobulin"/>
    <property type="match status" value="2"/>
</dbReference>
<dbReference type="InterPro" id="IPR003598">
    <property type="entry name" value="Ig_sub2"/>
</dbReference>
<accession>A0A9W9Z139</accession>
<dbReference type="GO" id="GO:0050808">
    <property type="term" value="P:synapse organization"/>
    <property type="evidence" value="ECO:0007669"/>
    <property type="project" value="TreeGrafter"/>
</dbReference>
<keyword evidence="2" id="KW-1015">Disulfide bond</keyword>
<dbReference type="EC" id="2.7.11.1" evidence="4"/>
<sequence>MPTLCSLVSKKQNVRKQLIPSLMRVTDFTERVLNEFVSVKYGLAPNVTITCPTRAVKLDARTEIVCRVLSRTFAKITWFHNGQPISDQRQSHVTVDSLTCNQTLKIKFAKTIDGGNYTCQVTNSNVTVKQTCSIEVKADKTKEIHIEYLKIAGHRQTALLQGSVELECNMLHVEIPVWRRDNMNIKNERHIWRTEYTFGRRGMMFYLRIINVTKNDEGLYMCLGYKHGIWANKTLYLKTEPCPRGHFCPYKENRAIPCPLATGTSANNRVIEEMKNCFSKEGTPESPAARSRGSSSCNPEYTLIFMYTLMWISGVYPLVV</sequence>
<comment type="caution">
    <text evidence="4">The sequence shown here is derived from an EMBL/GenBank/DDBJ whole genome shotgun (WGS) entry which is preliminary data.</text>
</comment>
<gene>
    <name evidence="4" type="primary">HMCN2_7</name>
    <name evidence="4" type="ORF">OS493_014349</name>
</gene>
<protein>
    <submittedName>
        <fullName evidence="4">Calcium ion binding</fullName>
        <ecNumber evidence="4">2.7.11.1</ecNumber>
    </submittedName>
</protein>
<dbReference type="Gene3D" id="2.60.40.10">
    <property type="entry name" value="Immunoglobulins"/>
    <property type="match status" value="2"/>
</dbReference>
<dbReference type="GO" id="GO:0004674">
    <property type="term" value="F:protein serine/threonine kinase activity"/>
    <property type="evidence" value="ECO:0007669"/>
    <property type="project" value="UniProtKB-EC"/>
</dbReference>
<dbReference type="AlphaFoldDB" id="A0A9W9Z139"/>
<keyword evidence="5" id="KW-1185">Reference proteome</keyword>
<organism evidence="4 5">
    <name type="scientific">Desmophyllum pertusum</name>
    <dbReference type="NCBI Taxonomy" id="174260"/>
    <lineage>
        <taxon>Eukaryota</taxon>
        <taxon>Metazoa</taxon>
        <taxon>Cnidaria</taxon>
        <taxon>Anthozoa</taxon>
        <taxon>Hexacorallia</taxon>
        <taxon>Scleractinia</taxon>
        <taxon>Caryophylliina</taxon>
        <taxon>Caryophylliidae</taxon>
        <taxon>Desmophyllum</taxon>
    </lineage>
</organism>
<evidence type="ECO:0000313" key="4">
    <source>
        <dbReference type="EMBL" id="KAJ7373201.1"/>
    </source>
</evidence>
<dbReference type="InterPro" id="IPR013098">
    <property type="entry name" value="Ig_I-set"/>
</dbReference>
<dbReference type="SMART" id="SM00408">
    <property type="entry name" value="IGc2"/>
    <property type="match status" value="2"/>
</dbReference>
<dbReference type="GO" id="GO:0030424">
    <property type="term" value="C:axon"/>
    <property type="evidence" value="ECO:0007669"/>
    <property type="project" value="TreeGrafter"/>
</dbReference>
<dbReference type="InterPro" id="IPR036179">
    <property type="entry name" value="Ig-like_dom_sf"/>
</dbReference>
<feature type="domain" description="Ig-like" evidence="3">
    <location>
        <begin position="45"/>
        <end position="135"/>
    </location>
</feature>
<keyword evidence="1" id="KW-0732">Signal</keyword>